<dbReference type="GO" id="GO:0004519">
    <property type="term" value="F:endonuclease activity"/>
    <property type="evidence" value="ECO:0007669"/>
    <property type="project" value="UniProtKB-KW"/>
</dbReference>
<evidence type="ECO:0000313" key="21">
    <source>
        <dbReference type="EMBL" id="CAB4256950.1"/>
    </source>
</evidence>
<evidence type="ECO:0000256" key="15">
    <source>
        <dbReference type="ARBA" id="ARBA00073988"/>
    </source>
</evidence>
<dbReference type="GeneID" id="64860057"/>
<keyword evidence="3" id="KW-0808">Transferase</keyword>
<gene>
    <name evidence="21" type="ORF">KABA2_12S03036</name>
</gene>
<dbReference type="SUPFAM" id="SSF52540">
    <property type="entry name" value="P-loop containing nucleoside triphosphate hydrolases"/>
    <property type="match status" value="1"/>
</dbReference>
<dbReference type="InterPro" id="IPR027417">
    <property type="entry name" value="P-loop_NTPase"/>
</dbReference>
<comment type="function">
    <text evidence="13">One of the two proteins required for the splicing of precursor tRNA molecules containing introns. The ligation activity requires three enzymatic activities: phosphorylation of the 5' terminus of the 3' half-tRNA in the presence of ATP, opening of the 2'3'-cyclic phosphodiester bond of the 5' half-tRNA leaving a 2'-phosphomonoester and ligation of the two tRNA halves in an ATP-dependent reaction.</text>
</comment>
<proteinExistence type="inferred from homology"/>
<dbReference type="InterPro" id="IPR015965">
    <property type="entry name" value="tRNA_lig_PDEase"/>
</dbReference>
<keyword evidence="9" id="KW-0378">Hydrolase</keyword>
<evidence type="ECO:0000256" key="4">
    <source>
        <dbReference type="ARBA" id="ARBA00022694"/>
    </source>
</evidence>
<evidence type="ECO:0000256" key="2">
    <source>
        <dbReference type="ARBA" id="ARBA00022598"/>
    </source>
</evidence>
<organism evidence="21 22">
    <name type="scientific">Maudiozyma barnettii</name>
    <dbReference type="NCBI Taxonomy" id="61262"/>
    <lineage>
        <taxon>Eukaryota</taxon>
        <taxon>Fungi</taxon>
        <taxon>Dikarya</taxon>
        <taxon>Ascomycota</taxon>
        <taxon>Saccharomycotina</taxon>
        <taxon>Saccharomycetes</taxon>
        <taxon>Saccharomycetales</taxon>
        <taxon>Saccharomycetaceae</taxon>
        <taxon>Maudiozyma</taxon>
    </lineage>
</organism>
<name>A0A8H2VKG5_9SACH</name>
<dbReference type="RefSeq" id="XP_041408794.1">
    <property type="nucleotide sequence ID" value="XM_041552860.1"/>
</dbReference>
<dbReference type="GO" id="GO:0051730">
    <property type="term" value="F:GTP-dependent polyribonucleotide 5'-hydroxyl-kinase activity"/>
    <property type="evidence" value="ECO:0007669"/>
    <property type="project" value="InterPro"/>
</dbReference>
<keyword evidence="8" id="KW-0418">Kinase</keyword>
<keyword evidence="11" id="KW-0511">Multifunctional enzyme</keyword>
<evidence type="ECO:0000256" key="14">
    <source>
        <dbReference type="ARBA" id="ARBA00061627"/>
    </source>
</evidence>
<evidence type="ECO:0000259" key="18">
    <source>
        <dbReference type="Pfam" id="PF08302"/>
    </source>
</evidence>
<feature type="active site" description="N6-AMP-lysine intermediate" evidence="17">
    <location>
        <position position="114"/>
    </location>
</feature>
<evidence type="ECO:0000256" key="12">
    <source>
        <dbReference type="ARBA" id="ARBA00034038"/>
    </source>
</evidence>
<dbReference type="AlphaFoldDB" id="A0A8H2VKG5"/>
<evidence type="ECO:0000259" key="20">
    <source>
        <dbReference type="Pfam" id="PF09511"/>
    </source>
</evidence>
<dbReference type="Pfam" id="PF08303">
    <property type="entry name" value="tRNA_lig_kinase"/>
    <property type="match status" value="1"/>
</dbReference>
<dbReference type="GO" id="GO:0005634">
    <property type="term" value="C:nucleus"/>
    <property type="evidence" value="ECO:0007669"/>
    <property type="project" value="TreeGrafter"/>
</dbReference>
<evidence type="ECO:0000256" key="7">
    <source>
        <dbReference type="ARBA" id="ARBA00022759"/>
    </source>
</evidence>
<evidence type="ECO:0000256" key="8">
    <source>
        <dbReference type="ARBA" id="ARBA00022777"/>
    </source>
</evidence>
<comment type="caution">
    <text evidence="21">The sequence shown here is derived from an EMBL/GenBank/DDBJ whole genome shotgun (WGS) entry which is preliminary data.</text>
</comment>
<dbReference type="EMBL" id="CAEFZW010000012">
    <property type="protein sequence ID" value="CAB4256950.1"/>
    <property type="molecule type" value="Genomic_DNA"/>
</dbReference>
<dbReference type="GO" id="GO:0006388">
    <property type="term" value="P:tRNA splicing, via endonucleolytic cleavage and ligation"/>
    <property type="evidence" value="ECO:0007669"/>
    <property type="project" value="UniProtKB-UniRule"/>
</dbReference>
<dbReference type="FunFam" id="3.40.50.300:FF:001934">
    <property type="entry name" value="tRNA ligase"/>
    <property type="match status" value="1"/>
</dbReference>
<dbReference type="PIRSF" id="PIRSF019634">
    <property type="entry name" value="tRNA_lig_yeast"/>
    <property type="match status" value="1"/>
</dbReference>
<keyword evidence="4 16" id="KW-0819">tRNA processing</keyword>
<dbReference type="EC" id="6.5.1.3" evidence="1 16"/>
<dbReference type="GO" id="GO:0005524">
    <property type="term" value="F:ATP binding"/>
    <property type="evidence" value="ECO:0007669"/>
    <property type="project" value="UniProtKB-UniRule"/>
</dbReference>
<dbReference type="Pfam" id="PF08302">
    <property type="entry name" value="tRNA_lig_CPD"/>
    <property type="match status" value="1"/>
</dbReference>
<keyword evidence="6" id="KW-0547">Nucleotide-binding</keyword>
<comment type="catalytic activity">
    <reaction evidence="12 16">
        <text>ATP + (ribonucleotide)n-3'-hydroxyl + 5'-phospho-(ribonucleotide)m = (ribonucleotide)n+m + AMP + diphosphate.</text>
        <dbReference type="EC" id="6.5.1.3"/>
    </reaction>
</comment>
<evidence type="ECO:0000256" key="9">
    <source>
        <dbReference type="ARBA" id="ARBA00022801"/>
    </source>
</evidence>
<keyword evidence="7" id="KW-0255">Endonuclease</keyword>
<dbReference type="Proteomes" id="UP000644660">
    <property type="component" value="Unassembled WGS sequence"/>
</dbReference>
<feature type="domain" description="T4 RNA ligase 1-like N-terminal" evidence="20">
    <location>
        <begin position="64"/>
        <end position="292"/>
    </location>
</feature>
<evidence type="ECO:0000256" key="17">
    <source>
        <dbReference type="PIRSR" id="PIRSR019634-50"/>
    </source>
</evidence>
<dbReference type="Pfam" id="PF09511">
    <property type="entry name" value="RNA_lig_T4_1"/>
    <property type="match status" value="1"/>
</dbReference>
<dbReference type="GO" id="GO:0003972">
    <property type="term" value="F:RNA ligase (ATP) activity"/>
    <property type="evidence" value="ECO:0007669"/>
    <property type="project" value="UniProtKB-UniRule"/>
</dbReference>
<sequence length="835" mass="96784">MDSSDSNVSEIGQLVSDLEAASQLHQRGKAYKRTYNIFDSEQKVNSWKFNEWDYGKNNIKLPTNARGLFILDDPNDPRIVARGYDKFFNIDEVQSTRWQWIEEFTTGPYEVTVKSNGCIIFISALEDGTIVVCSKHSTGPRDDVDRNHALAGQDFLMRQLNNLNVDSKTFAKELYDNNLTAIAEYCDDTFEEHILEYGEKERGLYLHGLNLNEAEFKTLPMDKVHQFSEKYGFKPTESMLEGSVHSLRKFLENCAAKGSFQDRELEGFVIRCHLKDENKTFFFKYKFEEPYLMYRQWREVTKKYIEDGTRVFRFKKHKFITNKYLDFVIPLLDNDQQLRENYSNGFGIIKLRNLFLESYGMSGMEILNHEKIKELELRNAVDYNKIDENTKFLIFPIAVIGCGKTTTALTLSNLYGNQWGHIQNDDIRGKDKAQLIKKSLEKLSESGVKCVFVDRNNHQYRERQQLFEWVDEYKEEYMSYDTNIKIIGISFLDGTDIERVKEVTIERVLERGDNHQTIQLNKHGEKKVIGIMSGFWKRFQPVEVNKYPDNAFDLMINLKVDSESSSLSNTREIIRQIHETYPVLIPELPTENALENAFRAALEHKPENIPKIVKGQPQKPVIKKLKPSFFSAAFMNKRMLLDEIQNTINSSELSTLSVSKMLEENQTQPEFHITLSHVVQGKKGDAREKRIWSTYMKHYEEEMMRISECILKKRQSGENVNPDAREAFACNNGDHLKFKLIKLCWDDKIASAIVQLDRDIDHHSCIRDKNNQFINGLDCTNLISHITIGILDENTKASYSNLLCHKVMEGNDENVNVIDISDAITHTAGVCININ</sequence>
<evidence type="ECO:0000313" key="22">
    <source>
        <dbReference type="Proteomes" id="UP000644660"/>
    </source>
</evidence>
<dbReference type="PANTHER" id="PTHR32004">
    <property type="entry name" value="TRNA LIGASE"/>
    <property type="match status" value="1"/>
</dbReference>
<feature type="domain" description="tRNA ligase phosphodiesterase" evidence="18">
    <location>
        <begin position="565"/>
        <end position="833"/>
    </location>
</feature>
<keyword evidence="10" id="KW-0067">ATP-binding</keyword>
<protein>
    <recommendedName>
        <fullName evidence="15 16">tRNA ligase</fullName>
        <ecNumber evidence="1 16">6.5.1.3</ecNumber>
    </recommendedName>
</protein>
<evidence type="ECO:0000256" key="11">
    <source>
        <dbReference type="ARBA" id="ARBA00023268"/>
    </source>
</evidence>
<dbReference type="InterPro" id="IPR015966">
    <property type="entry name" value="tRNA_lig_kin_fungi"/>
</dbReference>
<evidence type="ECO:0000256" key="16">
    <source>
        <dbReference type="PIRNR" id="PIRNR019634"/>
    </source>
</evidence>
<dbReference type="OrthoDB" id="276239at2759"/>
<evidence type="ECO:0000256" key="6">
    <source>
        <dbReference type="ARBA" id="ARBA00022741"/>
    </source>
</evidence>
<dbReference type="InterPro" id="IPR019039">
    <property type="entry name" value="T4-Rnl1-like_N"/>
</dbReference>
<evidence type="ECO:0000256" key="10">
    <source>
        <dbReference type="ARBA" id="ARBA00022840"/>
    </source>
</evidence>
<keyword evidence="5" id="KW-0540">Nuclease</keyword>
<evidence type="ECO:0000256" key="5">
    <source>
        <dbReference type="ARBA" id="ARBA00022722"/>
    </source>
</evidence>
<keyword evidence="2 16" id="KW-0436">Ligase</keyword>
<evidence type="ECO:0000256" key="1">
    <source>
        <dbReference type="ARBA" id="ARBA00012724"/>
    </source>
</evidence>
<feature type="domain" description="tRNA ligase kinase" evidence="19">
    <location>
        <begin position="393"/>
        <end position="560"/>
    </location>
</feature>
<dbReference type="GO" id="GO:0008081">
    <property type="term" value="F:phosphoric diester hydrolase activity"/>
    <property type="evidence" value="ECO:0007669"/>
    <property type="project" value="InterPro"/>
</dbReference>
<reference evidence="21 22" key="1">
    <citation type="submission" date="2020-05" db="EMBL/GenBank/DDBJ databases">
        <authorList>
            <person name="Casaregola S."/>
            <person name="Devillers H."/>
            <person name="Grondin C."/>
        </authorList>
    </citation>
    <scope>NUCLEOTIDE SEQUENCE [LARGE SCALE GENOMIC DNA]</scope>
    <source>
        <strain evidence="21 22">CLIB 1767</strain>
    </source>
</reference>
<evidence type="ECO:0000256" key="3">
    <source>
        <dbReference type="ARBA" id="ARBA00022679"/>
    </source>
</evidence>
<comment type="similarity">
    <text evidence="14 16">Belongs to the TRL1 family.</text>
</comment>
<dbReference type="PANTHER" id="PTHR32004:SF1">
    <property type="entry name" value="TRNA LIGASE"/>
    <property type="match status" value="1"/>
</dbReference>
<accession>A0A8H2VKG5</accession>
<keyword evidence="22" id="KW-1185">Reference proteome</keyword>
<dbReference type="InterPro" id="IPR012387">
    <property type="entry name" value="Trl1_fun"/>
</dbReference>
<dbReference type="Gene3D" id="3.40.50.300">
    <property type="entry name" value="P-loop containing nucleotide triphosphate hydrolases"/>
    <property type="match status" value="1"/>
</dbReference>
<evidence type="ECO:0000256" key="13">
    <source>
        <dbReference type="ARBA" id="ARBA00055002"/>
    </source>
</evidence>
<evidence type="ECO:0000259" key="19">
    <source>
        <dbReference type="Pfam" id="PF08303"/>
    </source>
</evidence>